<keyword evidence="6" id="KW-1185">Reference proteome</keyword>
<proteinExistence type="inferred from homology"/>
<dbReference type="Pfam" id="PF00933">
    <property type="entry name" value="Glyco_hydro_3"/>
    <property type="match status" value="1"/>
</dbReference>
<dbReference type="GeneID" id="36513238"/>
<dbReference type="InterPro" id="IPR036881">
    <property type="entry name" value="Glyco_hydro_3_C_sf"/>
</dbReference>
<dbReference type="InterPro" id="IPR002772">
    <property type="entry name" value="Glyco_hydro_3_C"/>
</dbReference>
<dbReference type="InterPro" id="IPR013783">
    <property type="entry name" value="Ig-like_fold"/>
</dbReference>
<reference evidence="5 6" key="1">
    <citation type="submission" date="2018-04" db="EMBL/GenBank/DDBJ databases">
        <title>Halococcoides cellulosivorans gen. nov., sp. nov., an extremely halophilic cellulose-utilizing haloarchaeon from hypersaline lakes.</title>
        <authorList>
            <person name="Sorokin D.Y."/>
            <person name="Toshchakov S.V."/>
            <person name="Samarov N.I."/>
            <person name="Korzhenkov A."/>
            <person name="Kublanov I.V."/>
        </authorList>
    </citation>
    <scope>NUCLEOTIDE SEQUENCE [LARGE SCALE GENOMIC DNA]</scope>
    <source>
        <strain evidence="5 6">HArcel1</strain>
    </source>
</reference>
<accession>A0A2R4X4K2</accession>
<dbReference type="GO" id="GO:0005975">
    <property type="term" value="P:carbohydrate metabolic process"/>
    <property type="evidence" value="ECO:0007669"/>
    <property type="project" value="InterPro"/>
</dbReference>
<dbReference type="SUPFAM" id="SSF51445">
    <property type="entry name" value="(Trans)glycosidases"/>
    <property type="match status" value="1"/>
</dbReference>
<dbReference type="KEGG" id="harc:HARCEL1_11985"/>
<dbReference type="Gene3D" id="3.20.20.300">
    <property type="entry name" value="Glycoside hydrolase, family 3, N-terminal domain"/>
    <property type="match status" value="1"/>
</dbReference>
<evidence type="ECO:0000313" key="5">
    <source>
        <dbReference type="EMBL" id="AWB28724.1"/>
    </source>
</evidence>
<keyword evidence="3" id="KW-0119">Carbohydrate metabolism</keyword>
<dbReference type="Gene3D" id="2.60.40.10">
    <property type="entry name" value="Immunoglobulins"/>
    <property type="match status" value="1"/>
</dbReference>
<dbReference type="RefSeq" id="WP_108384288.1">
    <property type="nucleotide sequence ID" value="NZ_CP028858.1"/>
</dbReference>
<protein>
    <submittedName>
        <fullName evidence="5">Glycosyl hydrolase</fullName>
    </submittedName>
</protein>
<dbReference type="Pfam" id="PF14310">
    <property type="entry name" value="Fn3-like"/>
    <property type="match status" value="1"/>
</dbReference>
<dbReference type="PANTHER" id="PTHR42715:SF10">
    <property type="entry name" value="BETA-GLUCOSIDASE"/>
    <property type="match status" value="1"/>
</dbReference>
<evidence type="ECO:0000256" key="1">
    <source>
        <dbReference type="ARBA" id="ARBA00005336"/>
    </source>
</evidence>
<dbReference type="InterPro" id="IPR017853">
    <property type="entry name" value="GH"/>
</dbReference>
<dbReference type="InterPro" id="IPR036962">
    <property type="entry name" value="Glyco_hydro_3_N_sf"/>
</dbReference>
<evidence type="ECO:0000259" key="4">
    <source>
        <dbReference type="SMART" id="SM01217"/>
    </source>
</evidence>
<dbReference type="Pfam" id="PF01915">
    <property type="entry name" value="Glyco_hydro_3_C"/>
    <property type="match status" value="1"/>
</dbReference>
<dbReference type="SMART" id="SM01217">
    <property type="entry name" value="Fn3_like"/>
    <property type="match status" value="1"/>
</dbReference>
<name>A0A2R4X4K2_9EURY</name>
<dbReference type="PRINTS" id="PR00133">
    <property type="entry name" value="GLHYDRLASE3"/>
</dbReference>
<dbReference type="AlphaFoldDB" id="A0A2R4X4K2"/>
<keyword evidence="2 5" id="KW-0378">Hydrolase</keyword>
<dbReference type="PANTHER" id="PTHR42715">
    <property type="entry name" value="BETA-GLUCOSIDASE"/>
    <property type="match status" value="1"/>
</dbReference>
<dbReference type="SUPFAM" id="SSF52279">
    <property type="entry name" value="Beta-D-glucan exohydrolase, C-terminal domain"/>
    <property type="match status" value="1"/>
</dbReference>
<dbReference type="Proteomes" id="UP000244727">
    <property type="component" value="Chromosome"/>
</dbReference>
<evidence type="ECO:0000256" key="3">
    <source>
        <dbReference type="ARBA" id="ARBA00023277"/>
    </source>
</evidence>
<dbReference type="InterPro" id="IPR026891">
    <property type="entry name" value="Fn3-like"/>
</dbReference>
<evidence type="ECO:0000313" key="6">
    <source>
        <dbReference type="Proteomes" id="UP000244727"/>
    </source>
</evidence>
<dbReference type="InterPro" id="IPR001764">
    <property type="entry name" value="Glyco_hydro_3_N"/>
</dbReference>
<organism evidence="5 6">
    <name type="scientific">Halococcoides cellulosivorans</name>
    <dbReference type="NCBI Taxonomy" id="1679096"/>
    <lineage>
        <taxon>Archaea</taxon>
        <taxon>Methanobacteriati</taxon>
        <taxon>Methanobacteriota</taxon>
        <taxon>Stenosarchaea group</taxon>
        <taxon>Halobacteria</taxon>
        <taxon>Halobacteriales</taxon>
        <taxon>Haloarculaceae</taxon>
        <taxon>Halococcoides</taxon>
    </lineage>
</organism>
<dbReference type="GO" id="GO:0004553">
    <property type="term" value="F:hydrolase activity, hydrolyzing O-glycosyl compounds"/>
    <property type="evidence" value="ECO:0007669"/>
    <property type="project" value="InterPro"/>
</dbReference>
<sequence>MSNTNLPSDSIETLLDRLTIDEKLRLIRGGVDPDARATGYVPGIDRLEIPALALVDGPMGVRAGTATGFPASIALAASWDPDLARELGRALGIEAREKGQDVVLAPGMNLLRAPQCGRAFEYYSEDPTLTSRLAVGTIEGIQSAGAIATAKHFVANSQEERRFQVDHRIDERPLRELYLRAFEASVREADAGMVMAAYNGVNGDPMTANERLLTDVLREEWGFEGVVVSDWWAVTDGPRAITAGLDLEMPGVPVNEWHLAESNSITRLIDAIPDHDRVPRQRLARLLMTPWLPDHANPNLFDAGHFDGPLREALDAGRLDERVIDRSVQRLLETMDRFGVLDGDRPDPEAGDHDALARRIARRGTVLLENDEVLPLDDPDSIVMIGPNVDRAKVGGGGSSAVEAGATTDPVRGVRDRVGAGTRVHVERGHEPFETATMGASPFEGLEFGSEDSDGRIDDAVAAAGDADVAVVVVQDNATEGEDRPLWLPGEQDQLVSRVATAAEQCVVVVRSAGPIAMPWATSVDAILAQWYPGQADGRALADVLFGDHDPGGRLPATFGRRPDDYPATDPAAYPGIDDVVSHEEGLSIGYRYFEAEDVQPLYPFGHGESYAEFAYGAVSVDGGTVEVSIENTSERAGREVVQVYLDPVEPSVERPPRELAGFAAIELAAGESRTVEVDLPERAGAVYDPAAGAWAWPDTDFEAVVGRSVTDERGRTAVSLGE</sequence>
<dbReference type="Gene3D" id="3.40.50.1700">
    <property type="entry name" value="Glycoside hydrolase family 3 C-terminal domain"/>
    <property type="match status" value="1"/>
</dbReference>
<dbReference type="InterPro" id="IPR050288">
    <property type="entry name" value="Cellulose_deg_GH3"/>
</dbReference>
<dbReference type="InterPro" id="IPR019800">
    <property type="entry name" value="Glyco_hydro_3_AS"/>
</dbReference>
<dbReference type="PROSITE" id="PS00775">
    <property type="entry name" value="GLYCOSYL_HYDROL_F3"/>
    <property type="match status" value="1"/>
</dbReference>
<comment type="similarity">
    <text evidence="1">Belongs to the glycosyl hydrolase 3 family.</text>
</comment>
<feature type="domain" description="Fibronectin type III-like" evidence="4">
    <location>
        <begin position="640"/>
        <end position="710"/>
    </location>
</feature>
<dbReference type="EMBL" id="CP028858">
    <property type="protein sequence ID" value="AWB28724.1"/>
    <property type="molecule type" value="Genomic_DNA"/>
</dbReference>
<evidence type="ECO:0000256" key="2">
    <source>
        <dbReference type="ARBA" id="ARBA00022801"/>
    </source>
</evidence>
<gene>
    <name evidence="5" type="ORF">HARCEL1_11985</name>
</gene>